<dbReference type="PANTHER" id="PTHR23423">
    <property type="entry name" value="ORGANIC SOLUTE TRANSPORTER-RELATED"/>
    <property type="match status" value="1"/>
</dbReference>
<gene>
    <name evidence="6" type="ORF">UA08_05391</name>
</gene>
<organism evidence="6 7">
    <name type="scientific">Talaromyces atroroseus</name>
    <dbReference type="NCBI Taxonomy" id="1441469"/>
    <lineage>
        <taxon>Eukaryota</taxon>
        <taxon>Fungi</taxon>
        <taxon>Dikarya</taxon>
        <taxon>Ascomycota</taxon>
        <taxon>Pezizomycotina</taxon>
        <taxon>Eurotiomycetes</taxon>
        <taxon>Eurotiomycetidae</taxon>
        <taxon>Eurotiales</taxon>
        <taxon>Trichocomaceae</taxon>
        <taxon>Talaromyces</taxon>
        <taxon>Talaromyces sect. Trachyspermi</taxon>
    </lineage>
</organism>
<protein>
    <recommendedName>
        <fullName evidence="8">Transmembrane protein</fullName>
    </recommendedName>
</protein>
<accession>A0A225AXZ8</accession>
<feature type="transmembrane region" description="Helical" evidence="5">
    <location>
        <begin position="229"/>
        <end position="248"/>
    </location>
</feature>
<dbReference type="InterPro" id="IPR005178">
    <property type="entry name" value="Ostalpha/TMEM184C"/>
</dbReference>
<dbReference type="Pfam" id="PF03619">
    <property type="entry name" value="Solute_trans_a"/>
    <property type="match status" value="1"/>
</dbReference>
<comment type="caution">
    <text evidence="6">The sequence shown here is derived from an EMBL/GenBank/DDBJ whole genome shotgun (WGS) entry which is preliminary data.</text>
</comment>
<dbReference type="SMART" id="SM01417">
    <property type="entry name" value="Solute_trans_a"/>
    <property type="match status" value="1"/>
</dbReference>
<evidence type="ECO:0000256" key="2">
    <source>
        <dbReference type="ARBA" id="ARBA00022692"/>
    </source>
</evidence>
<feature type="transmembrane region" description="Helical" evidence="5">
    <location>
        <begin position="188"/>
        <end position="209"/>
    </location>
</feature>
<dbReference type="EMBL" id="LFMY01000007">
    <property type="protein sequence ID" value="OKL59335.1"/>
    <property type="molecule type" value="Genomic_DNA"/>
</dbReference>
<reference evidence="6 7" key="1">
    <citation type="submission" date="2015-06" db="EMBL/GenBank/DDBJ databases">
        <title>Talaromyces atroroseus IBT 11181 draft genome.</title>
        <authorList>
            <person name="Rasmussen K.B."/>
            <person name="Rasmussen S."/>
            <person name="Petersen B."/>
            <person name="Sicheritz-Ponten T."/>
            <person name="Mortensen U.H."/>
            <person name="Thrane U."/>
        </authorList>
    </citation>
    <scope>NUCLEOTIDE SEQUENCE [LARGE SCALE GENOMIC DNA]</scope>
    <source>
        <strain evidence="6 7">IBT 11181</strain>
    </source>
</reference>
<dbReference type="STRING" id="1441469.A0A225AXZ8"/>
<dbReference type="GO" id="GO:0016020">
    <property type="term" value="C:membrane"/>
    <property type="evidence" value="ECO:0007669"/>
    <property type="project" value="UniProtKB-SubCell"/>
</dbReference>
<evidence type="ECO:0000313" key="6">
    <source>
        <dbReference type="EMBL" id="OKL59335.1"/>
    </source>
</evidence>
<feature type="transmembrane region" description="Helical" evidence="5">
    <location>
        <begin position="73"/>
        <end position="94"/>
    </location>
</feature>
<evidence type="ECO:0000256" key="1">
    <source>
        <dbReference type="ARBA" id="ARBA00004141"/>
    </source>
</evidence>
<dbReference type="OrthoDB" id="5348404at2759"/>
<evidence type="ECO:0000256" key="3">
    <source>
        <dbReference type="ARBA" id="ARBA00022989"/>
    </source>
</evidence>
<keyword evidence="4 5" id="KW-0472">Membrane</keyword>
<dbReference type="GeneID" id="31005147"/>
<dbReference type="Proteomes" id="UP000214365">
    <property type="component" value="Unassembled WGS sequence"/>
</dbReference>
<feature type="transmembrane region" description="Helical" evidence="5">
    <location>
        <begin position="151"/>
        <end position="176"/>
    </location>
</feature>
<name>A0A225AXZ8_TALAT</name>
<evidence type="ECO:0000256" key="5">
    <source>
        <dbReference type="SAM" id="Phobius"/>
    </source>
</evidence>
<evidence type="ECO:0000256" key="4">
    <source>
        <dbReference type="ARBA" id="ARBA00023136"/>
    </source>
</evidence>
<keyword evidence="7" id="KW-1185">Reference proteome</keyword>
<feature type="transmembrane region" description="Helical" evidence="5">
    <location>
        <begin position="268"/>
        <end position="289"/>
    </location>
</feature>
<keyword evidence="2 5" id="KW-0812">Transmembrane</keyword>
<evidence type="ECO:0000313" key="7">
    <source>
        <dbReference type="Proteomes" id="UP000214365"/>
    </source>
</evidence>
<dbReference type="AlphaFoldDB" id="A0A225AXZ8"/>
<evidence type="ECO:0008006" key="8">
    <source>
        <dbReference type="Google" id="ProtNLM"/>
    </source>
</evidence>
<dbReference type="RefSeq" id="XP_020119456.1">
    <property type="nucleotide sequence ID" value="XM_020267708.1"/>
</dbReference>
<keyword evidence="3 5" id="KW-1133">Transmembrane helix</keyword>
<comment type="subcellular location">
    <subcellularLocation>
        <location evidence="1">Membrane</location>
        <topology evidence="1">Multi-pass membrane protein</topology>
    </subcellularLocation>
</comment>
<feature type="transmembrane region" description="Helical" evidence="5">
    <location>
        <begin position="28"/>
        <end position="52"/>
    </location>
</feature>
<sequence length="376" mass="43154">MAFLSGSACSTPEHMTEYDSPFVGQLSFWHFNMILSGACTAIVVILMVSLMCEHACHLSNPNQQLKIMRICHMLPSYAILSFVPICFPSSYVYLNGWTEVWQAVALYAFFLLLVEFLAPTAEEKFSFFGSLKVKKMFKKGKYREGVSFLKLTYYCVMQYPLVVCICAIAQCVTQSFNRYCLASDSPEYAHIWIEVISNISVTVAINSILRFYQHTKDYMKERHPLRKLLAFKLMVGLIFLESVAFMILESTNLLHQTSSISYADIHIGLPNMIICVQMVPFSFLIRWAYSTKEYKLNSNSNNYKLANDSLEMQDEYGELITEANRQNRTFQGSYQGGRFGIQAWAAYLNPLEMVQDSIHMGKLLRTVHVRKQTIDH</sequence>
<proteinExistence type="predicted"/>